<dbReference type="Proteomes" id="UP000321891">
    <property type="component" value="Unassembled WGS sequence"/>
</dbReference>
<dbReference type="InterPro" id="IPR011051">
    <property type="entry name" value="RmlC_Cupin_sf"/>
</dbReference>
<dbReference type="Proteomes" id="UP000032671">
    <property type="component" value="Unassembled WGS sequence"/>
</dbReference>
<evidence type="ECO:0000313" key="1">
    <source>
        <dbReference type="EMBL" id="GAN60653.1"/>
    </source>
</evidence>
<evidence type="ECO:0000313" key="2">
    <source>
        <dbReference type="EMBL" id="GEL60099.1"/>
    </source>
</evidence>
<dbReference type="PANTHER" id="PTHR37943:SF1">
    <property type="entry name" value="PROTEIN VES"/>
    <property type="match status" value="1"/>
</dbReference>
<organism evidence="1 3">
    <name type="scientific">Acetobacter cibinongensis</name>
    <dbReference type="NCBI Taxonomy" id="146475"/>
    <lineage>
        <taxon>Bacteria</taxon>
        <taxon>Pseudomonadati</taxon>
        <taxon>Pseudomonadota</taxon>
        <taxon>Alphaproteobacteria</taxon>
        <taxon>Acetobacterales</taxon>
        <taxon>Acetobacteraceae</taxon>
        <taxon>Acetobacter</taxon>
    </lineage>
</organism>
<dbReference type="PANTHER" id="PTHR37943">
    <property type="entry name" value="PROTEIN VES"/>
    <property type="match status" value="1"/>
</dbReference>
<keyword evidence="4" id="KW-1185">Reference proteome</keyword>
<accession>A0A0D6N500</accession>
<dbReference type="STRING" id="1231339.Abci_015_016"/>
<dbReference type="InterPro" id="IPR010282">
    <property type="entry name" value="Uncharacterised_HutD/Ves"/>
</dbReference>
<accession>A0A6N3SUG4</accession>
<dbReference type="EMBL" id="BJVU01000022">
    <property type="protein sequence ID" value="GEL60099.1"/>
    <property type="molecule type" value="Genomic_DNA"/>
</dbReference>
<dbReference type="SUPFAM" id="SSF51182">
    <property type="entry name" value="RmlC-like cupins"/>
    <property type="match status" value="1"/>
</dbReference>
<comment type="caution">
    <text evidence="1">The sequence shown here is derived from an EMBL/GenBank/DDBJ whole genome shotgun (WGS) entry which is preliminary data.</text>
</comment>
<gene>
    <name evidence="1" type="ORF">Abci_015_016</name>
    <name evidence="2" type="ORF">ACI01nite_27010</name>
</gene>
<sequence>MWQRRALADIPGVPWRNGDGYTKVIAEGQTEAGFQWRLSVADILKDGSFSIFRGWRRFFALLGQGSLTLSEKNGNWSHTVSGSGRPFQFSGEDVVHSSDVHVSLQALNLMVRNNVMWKQSVEFLLKEAAFTVEEISDGQIFLIPSTGTWNLHEGKSKVRIMPGEIWSSSAQTFSQTLLTQEMPESSLFFVKI</sequence>
<reference evidence="2 4" key="2">
    <citation type="submission" date="2019-07" db="EMBL/GenBank/DDBJ databases">
        <title>Whole genome shotgun sequence of Acetobacter cibinongensis NBRC 16605.</title>
        <authorList>
            <person name="Hosoyama A."/>
            <person name="Uohara A."/>
            <person name="Ohji S."/>
            <person name="Ichikawa N."/>
        </authorList>
    </citation>
    <scope>NUCLEOTIDE SEQUENCE [LARGE SCALE GENOMIC DNA]</scope>
    <source>
        <strain evidence="2 4">NBRC 16605</strain>
    </source>
</reference>
<evidence type="ECO:0000313" key="3">
    <source>
        <dbReference type="Proteomes" id="UP000032671"/>
    </source>
</evidence>
<dbReference type="InterPro" id="IPR014710">
    <property type="entry name" value="RmlC-like_jellyroll"/>
</dbReference>
<proteinExistence type="predicted"/>
<dbReference type="Gene3D" id="2.60.120.10">
    <property type="entry name" value="Jelly Rolls"/>
    <property type="match status" value="1"/>
</dbReference>
<protein>
    <submittedName>
        <fullName evidence="2">Histidine utilization protein HutD</fullName>
    </submittedName>
</protein>
<evidence type="ECO:0000313" key="4">
    <source>
        <dbReference type="Proteomes" id="UP000321891"/>
    </source>
</evidence>
<dbReference type="AlphaFoldDB" id="A0A0D6N500"/>
<name>A0A0D6N500_9PROT</name>
<dbReference type="RefSeq" id="WP_084597596.1">
    <property type="nucleotide sequence ID" value="NZ_BAMV01000015.1"/>
</dbReference>
<dbReference type="EMBL" id="BAMV01000015">
    <property type="protein sequence ID" value="GAN60653.1"/>
    <property type="molecule type" value="Genomic_DNA"/>
</dbReference>
<reference evidence="1 3" key="1">
    <citation type="submission" date="2012-11" db="EMBL/GenBank/DDBJ databases">
        <title>Whole genome sequence of Acetobacter cibinongensis 4H-1.</title>
        <authorList>
            <person name="Azuma Y."/>
            <person name="Higashiura N."/>
            <person name="Hirakawa H."/>
            <person name="Matsushita K."/>
        </authorList>
    </citation>
    <scope>NUCLEOTIDE SEQUENCE [LARGE SCALE GENOMIC DNA]</scope>
    <source>
        <strain evidence="1 3">4H-1</strain>
    </source>
</reference>
<dbReference type="Pfam" id="PF05962">
    <property type="entry name" value="HutD"/>
    <property type="match status" value="1"/>
</dbReference>